<organism evidence="8 9">
    <name type="scientific">Profundicola chukchiensis</name>
    <dbReference type="NCBI Taxonomy" id="2961959"/>
    <lineage>
        <taxon>Bacteria</taxon>
        <taxon>Pseudomonadati</taxon>
        <taxon>Bacteroidota</taxon>
        <taxon>Flavobacteriia</taxon>
        <taxon>Flavobacteriales</taxon>
        <taxon>Weeksellaceae</taxon>
        <taxon>Profundicola</taxon>
    </lineage>
</organism>
<evidence type="ECO:0000313" key="9">
    <source>
        <dbReference type="Proteomes" id="UP001152599"/>
    </source>
</evidence>
<comment type="similarity">
    <text evidence="6">Belongs to the methyltransferase superfamily. RsmI family.</text>
</comment>
<dbReference type="Proteomes" id="UP001152599">
    <property type="component" value="Unassembled WGS sequence"/>
</dbReference>
<dbReference type="Gene3D" id="3.40.1010.10">
    <property type="entry name" value="Cobalt-precorrin-4 Transmethylase, Domain 1"/>
    <property type="match status" value="1"/>
</dbReference>
<keyword evidence="9" id="KW-1185">Reference proteome</keyword>
<dbReference type="EC" id="2.1.1.198" evidence="6"/>
<keyword evidence="1 6" id="KW-0963">Cytoplasm</keyword>
<keyword evidence="2 6" id="KW-0698">rRNA processing</keyword>
<evidence type="ECO:0000256" key="6">
    <source>
        <dbReference type="HAMAP-Rule" id="MF_01877"/>
    </source>
</evidence>
<sequence length="225" mass="25053">MAGRLYLIPTPIGNLGDITYRSVEVLKSVDVILAEDTRNSAKLLQHYDISTPMHAHHAHNEHTTTDKIVNEIAQGKTFGLITDAGTPGISDPGFLLLRACVENKLDVEVLPGATAFVPALILSVLPNHEFLFVGFLPVKKGRQTQLKKLAEEDRTMVFYESPHKIGKTLKDLVEYFGGVRKASLSRELTKKFEETLRYSLSELLEITKERNLKGEMVLVVEGKTV</sequence>
<keyword evidence="5 6" id="KW-0949">S-adenosyl-L-methionine</keyword>
<dbReference type="InterPro" id="IPR014776">
    <property type="entry name" value="4pyrrole_Mease_sub2"/>
</dbReference>
<dbReference type="Gene3D" id="3.30.950.10">
    <property type="entry name" value="Methyltransferase, Cobalt-precorrin-4 Transmethylase, Domain 2"/>
    <property type="match status" value="1"/>
</dbReference>
<dbReference type="EMBL" id="JANCMU010000001">
    <property type="protein sequence ID" value="MDG4945292.1"/>
    <property type="molecule type" value="Genomic_DNA"/>
</dbReference>
<dbReference type="NCBIfam" id="TIGR00096">
    <property type="entry name" value="16S rRNA (cytidine(1402)-2'-O)-methyltransferase"/>
    <property type="match status" value="1"/>
</dbReference>
<comment type="subcellular location">
    <subcellularLocation>
        <location evidence="6">Cytoplasm</location>
    </subcellularLocation>
</comment>
<evidence type="ECO:0000256" key="1">
    <source>
        <dbReference type="ARBA" id="ARBA00022490"/>
    </source>
</evidence>
<dbReference type="HAMAP" id="MF_01877">
    <property type="entry name" value="16SrRNA_methyltr_I"/>
    <property type="match status" value="1"/>
</dbReference>
<reference evidence="8" key="1">
    <citation type="submission" date="2022-07" db="EMBL/GenBank/DDBJ databases">
        <title>Description and genome-wide analysis of Profundicola chukchiensis gen. nov., sp. nov., marine bacteria isolated from bottom sediments of the Chukchi Sea.</title>
        <authorList>
            <person name="Romanenko L."/>
            <person name="Otstavnykh N."/>
            <person name="Kurilenko V."/>
            <person name="Eremeev V."/>
            <person name="Velansky P."/>
            <person name="Mikhailov V."/>
            <person name="Isaeva M."/>
        </authorList>
    </citation>
    <scope>NUCLEOTIDE SEQUENCE</scope>
    <source>
        <strain evidence="8">KMM 9713</strain>
    </source>
</reference>
<proteinExistence type="inferred from homology"/>
<dbReference type="InterPro" id="IPR000878">
    <property type="entry name" value="4pyrrol_Mease"/>
</dbReference>
<evidence type="ECO:0000256" key="3">
    <source>
        <dbReference type="ARBA" id="ARBA00022603"/>
    </source>
</evidence>
<dbReference type="CDD" id="cd11648">
    <property type="entry name" value="RsmI"/>
    <property type="match status" value="1"/>
</dbReference>
<dbReference type="InterPro" id="IPR008189">
    <property type="entry name" value="rRNA_ssu_MeTfrase_I"/>
</dbReference>
<dbReference type="FunFam" id="3.30.950.10:FF:000002">
    <property type="entry name" value="Ribosomal RNA small subunit methyltransferase I"/>
    <property type="match status" value="1"/>
</dbReference>
<accession>A0A9X4MXD5</accession>
<comment type="caution">
    <text evidence="8">The sequence shown here is derived from an EMBL/GenBank/DDBJ whole genome shotgun (WGS) entry which is preliminary data.</text>
</comment>
<comment type="function">
    <text evidence="6">Catalyzes the 2'-O-methylation of the ribose of cytidine 1402 (C1402) in 16S rRNA.</text>
</comment>
<dbReference type="PIRSF" id="PIRSF005917">
    <property type="entry name" value="MTase_YraL"/>
    <property type="match status" value="1"/>
</dbReference>
<name>A0A9X4MXD5_9FLAO</name>
<gene>
    <name evidence="6 8" type="primary">rsmI</name>
    <name evidence="8" type="ORF">NMK71_02605</name>
</gene>
<dbReference type="RefSeq" id="WP_304419957.1">
    <property type="nucleotide sequence ID" value="NZ_JANCMU010000001.1"/>
</dbReference>
<dbReference type="AlphaFoldDB" id="A0A9X4MXD5"/>
<dbReference type="GO" id="GO:0005737">
    <property type="term" value="C:cytoplasm"/>
    <property type="evidence" value="ECO:0007669"/>
    <property type="project" value="UniProtKB-SubCell"/>
</dbReference>
<keyword evidence="4 6" id="KW-0808">Transferase</keyword>
<dbReference type="GO" id="GO:0070677">
    <property type="term" value="F:rRNA (cytosine-2'-O-)-methyltransferase activity"/>
    <property type="evidence" value="ECO:0007669"/>
    <property type="project" value="UniProtKB-UniRule"/>
</dbReference>
<dbReference type="PANTHER" id="PTHR46111:SF1">
    <property type="entry name" value="RIBOSOMAL RNA SMALL SUBUNIT METHYLTRANSFERASE I"/>
    <property type="match status" value="1"/>
</dbReference>
<dbReference type="InterPro" id="IPR014777">
    <property type="entry name" value="4pyrrole_Mease_sub1"/>
</dbReference>
<dbReference type="InterPro" id="IPR035996">
    <property type="entry name" value="4pyrrol_Methylase_sf"/>
</dbReference>
<evidence type="ECO:0000256" key="4">
    <source>
        <dbReference type="ARBA" id="ARBA00022679"/>
    </source>
</evidence>
<evidence type="ECO:0000256" key="2">
    <source>
        <dbReference type="ARBA" id="ARBA00022552"/>
    </source>
</evidence>
<dbReference type="Pfam" id="PF00590">
    <property type="entry name" value="TP_methylase"/>
    <property type="match status" value="1"/>
</dbReference>
<dbReference type="PANTHER" id="PTHR46111">
    <property type="entry name" value="RIBOSOMAL RNA SMALL SUBUNIT METHYLTRANSFERASE I"/>
    <property type="match status" value="1"/>
</dbReference>
<evidence type="ECO:0000256" key="5">
    <source>
        <dbReference type="ARBA" id="ARBA00022691"/>
    </source>
</evidence>
<protein>
    <recommendedName>
        <fullName evidence="6">Ribosomal RNA small subunit methyltransferase I</fullName>
        <ecNumber evidence="6">2.1.1.198</ecNumber>
    </recommendedName>
    <alternativeName>
        <fullName evidence="6">16S rRNA 2'-O-ribose C1402 methyltransferase</fullName>
    </alternativeName>
    <alternativeName>
        <fullName evidence="6">rRNA (cytidine-2'-O-)-methyltransferase RsmI</fullName>
    </alternativeName>
</protein>
<dbReference type="FunFam" id="3.40.1010.10:FF:000007">
    <property type="entry name" value="Ribosomal RNA small subunit methyltransferase I"/>
    <property type="match status" value="1"/>
</dbReference>
<comment type="catalytic activity">
    <reaction evidence="6">
        <text>cytidine(1402) in 16S rRNA + S-adenosyl-L-methionine = 2'-O-methylcytidine(1402) in 16S rRNA + S-adenosyl-L-homocysteine + H(+)</text>
        <dbReference type="Rhea" id="RHEA:42924"/>
        <dbReference type="Rhea" id="RHEA-COMP:10285"/>
        <dbReference type="Rhea" id="RHEA-COMP:10286"/>
        <dbReference type="ChEBI" id="CHEBI:15378"/>
        <dbReference type="ChEBI" id="CHEBI:57856"/>
        <dbReference type="ChEBI" id="CHEBI:59789"/>
        <dbReference type="ChEBI" id="CHEBI:74495"/>
        <dbReference type="ChEBI" id="CHEBI:82748"/>
        <dbReference type="EC" id="2.1.1.198"/>
    </reaction>
</comment>
<feature type="domain" description="Tetrapyrrole methylase" evidence="7">
    <location>
        <begin position="4"/>
        <end position="203"/>
    </location>
</feature>
<dbReference type="SUPFAM" id="SSF53790">
    <property type="entry name" value="Tetrapyrrole methylase"/>
    <property type="match status" value="1"/>
</dbReference>
<keyword evidence="3 6" id="KW-0489">Methyltransferase</keyword>
<evidence type="ECO:0000313" key="8">
    <source>
        <dbReference type="EMBL" id="MDG4945292.1"/>
    </source>
</evidence>
<evidence type="ECO:0000259" key="7">
    <source>
        <dbReference type="Pfam" id="PF00590"/>
    </source>
</evidence>